<dbReference type="EMBL" id="CAJNNW010020869">
    <property type="protein sequence ID" value="CAE8667110.1"/>
    <property type="molecule type" value="Genomic_DNA"/>
</dbReference>
<evidence type="ECO:0000313" key="2">
    <source>
        <dbReference type="Proteomes" id="UP000626109"/>
    </source>
</evidence>
<sequence length="63" mass="7091">MTRLVLRVLHDCHQDPCKCSWLRHRRRPESAPLQELPASSREVAVAAAPWPTWAAAMRSSAAD</sequence>
<protein>
    <submittedName>
        <fullName evidence="1">Uncharacterized protein</fullName>
    </submittedName>
</protein>
<evidence type="ECO:0000313" key="1">
    <source>
        <dbReference type="EMBL" id="CAE8667110.1"/>
    </source>
</evidence>
<name>A0A813J6C3_POLGL</name>
<proteinExistence type="predicted"/>
<reference evidence="1" key="1">
    <citation type="submission" date="2021-02" db="EMBL/GenBank/DDBJ databases">
        <authorList>
            <person name="Dougan E. K."/>
            <person name="Rhodes N."/>
            <person name="Thang M."/>
            <person name="Chan C."/>
        </authorList>
    </citation>
    <scope>NUCLEOTIDE SEQUENCE</scope>
</reference>
<organism evidence="1 2">
    <name type="scientific">Polarella glacialis</name>
    <name type="common">Dinoflagellate</name>
    <dbReference type="NCBI Taxonomy" id="89957"/>
    <lineage>
        <taxon>Eukaryota</taxon>
        <taxon>Sar</taxon>
        <taxon>Alveolata</taxon>
        <taxon>Dinophyceae</taxon>
        <taxon>Suessiales</taxon>
        <taxon>Suessiaceae</taxon>
        <taxon>Polarella</taxon>
    </lineage>
</organism>
<gene>
    <name evidence="1" type="ORF">PGLA2088_LOCUS16470</name>
</gene>
<comment type="caution">
    <text evidence="1">The sequence shown here is derived from an EMBL/GenBank/DDBJ whole genome shotgun (WGS) entry which is preliminary data.</text>
</comment>
<dbReference type="AlphaFoldDB" id="A0A813J6C3"/>
<dbReference type="Proteomes" id="UP000626109">
    <property type="component" value="Unassembled WGS sequence"/>
</dbReference>
<accession>A0A813J6C3</accession>